<evidence type="ECO:0000313" key="3">
    <source>
        <dbReference type="Proteomes" id="UP000033774"/>
    </source>
</evidence>
<dbReference type="OrthoDB" id="9890964at2"/>
<proteinExistence type="predicted"/>
<dbReference type="Proteomes" id="UP000033774">
    <property type="component" value="Unassembled WGS sequence"/>
</dbReference>
<comment type="caution">
    <text evidence="2">The sequence shown here is derived from an EMBL/GenBank/DDBJ whole genome shotgun (WGS) entry which is preliminary data.</text>
</comment>
<keyword evidence="3" id="KW-1185">Reference proteome</keyword>
<evidence type="ECO:0000313" key="2">
    <source>
        <dbReference type="EMBL" id="KJV09301.1"/>
    </source>
</evidence>
<gene>
    <name evidence="2" type="ORF">VZ95_12340</name>
</gene>
<sequence>MFRKLLLLTIPMLVLTACQTLDEELAEYRYTCVKIGHRIGTPDNTKCVEGLYRDAQNQQAMRDAAAPRTQTCREEKDKKGRKITTCY</sequence>
<protein>
    <recommendedName>
        <fullName evidence="4">Lipoprotein</fullName>
    </recommendedName>
</protein>
<name>A0A0F3IRG0_9PROT</name>
<evidence type="ECO:0000256" key="1">
    <source>
        <dbReference type="SAM" id="MobiDB-lite"/>
    </source>
</evidence>
<dbReference type="RefSeq" id="WP_045776114.1">
    <property type="nucleotide sequence ID" value="NZ_LAJY01000310.1"/>
</dbReference>
<dbReference type="EMBL" id="LAJY01000310">
    <property type="protein sequence ID" value="KJV09301.1"/>
    <property type="molecule type" value="Genomic_DNA"/>
</dbReference>
<organism evidence="2 3">
    <name type="scientific">Elstera litoralis</name>
    <dbReference type="NCBI Taxonomy" id="552518"/>
    <lineage>
        <taxon>Bacteria</taxon>
        <taxon>Pseudomonadati</taxon>
        <taxon>Pseudomonadota</taxon>
        <taxon>Alphaproteobacteria</taxon>
        <taxon>Rhodospirillales</taxon>
        <taxon>Rhodospirillaceae</taxon>
        <taxon>Elstera</taxon>
    </lineage>
</organism>
<feature type="region of interest" description="Disordered" evidence="1">
    <location>
        <begin position="59"/>
        <end position="87"/>
    </location>
</feature>
<dbReference type="PROSITE" id="PS51257">
    <property type="entry name" value="PROKAR_LIPOPROTEIN"/>
    <property type="match status" value="1"/>
</dbReference>
<reference evidence="2 3" key="1">
    <citation type="submission" date="2015-03" db="EMBL/GenBank/DDBJ databases">
        <title>Draft genome sequence of Elstera litoralis.</title>
        <authorList>
            <person name="Rahalkar M.C."/>
            <person name="Dhakephalkar P.K."/>
            <person name="Pore S.D."/>
            <person name="Arora P."/>
            <person name="Kapse N.G."/>
            <person name="Pandit P.S."/>
        </authorList>
    </citation>
    <scope>NUCLEOTIDE SEQUENCE [LARGE SCALE GENOMIC DNA]</scope>
    <source>
        <strain evidence="2 3">Dia-1</strain>
    </source>
</reference>
<dbReference type="AlphaFoldDB" id="A0A0F3IRG0"/>
<accession>A0A0F3IRG0</accession>
<evidence type="ECO:0008006" key="4">
    <source>
        <dbReference type="Google" id="ProtNLM"/>
    </source>
</evidence>